<name>A0ABT6RDI7_9BACT</name>
<dbReference type="InterPro" id="IPR016186">
    <property type="entry name" value="C-type_lectin-like/link_sf"/>
</dbReference>
<dbReference type="InterPro" id="IPR035234">
    <property type="entry name" value="IgGFc-bd_N"/>
</dbReference>
<dbReference type="Gene3D" id="3.10.100.10">
    <property type="entry name" value="Mannose-Binding Protein A, subunit A"/>
    <property type="match status" value="2"/>
</dbReference>
<evidence type="ECO:0000313" key="5">
    <source>
        <dbReference type="EMBL" id="MDI3319934.1"/>
    </source>
</evidence>
<dbReference type="PANTHER" id="PTHR46534">
    <property type="entry name" value="IGGFC_BINDING DOMAIN-CONTAINING PROTEIN"/>
    <property type="match status" value="1"/>
</dbReference>
<proteinExistence type="inferred from homology"/>
<dbReference type="PROSITE" id="PS51127">
    <property type="entry name" value="BIG1"/>
    <property type="match status" value="1"/>
</dbReference>
<dbReference type="InterPro" id="IPR001304">
    <property type="entry name" value="C-type_lectin-like"/>
</dbReference>
<feature type="domain" description="Big-1" evidence="4">
    <location>
        <begin position="436"/>
        <end position="526"/>
    </location>
</feature>
<evidence type="ECO:0000259" key="4">
    <source>
        <dbReference type="PROSITE" id="PS51127"/>
    </source>
</evidence>
<dbReference type="NCBIfam" id="TIGR04183">
    <property type="entry name" value="Por_Secre_tail"/>
    <property type="match status" value="1"/>
</dbReference>
<feature type="signal peptide" evidence="2">
    <location>
        <begin position="1"/>
        <end position="32"/>
    </location>
</feature>
<evidence type="ECO:0000256" key="2">
    <source>
        <dbReference type="SAM" id="SignalP"/>
    </source>
</evidence>
<dbReference type="CDD" id="cd03603">
    <property type="entry name" value="CLECT_VCBS"/>
    <property type="match status" value="1"/>
</dbReference>
<gene>
    <name evidence="5" type="ORF">QJ048_09135</name>
</gene>
<keyword evidence="2" id="KW-0732">Signal</keyword>
<dbReference type="InterPro" id="IPR003344">
    <property type="entry name" value="Big_1_dom"/>
</dbReference>
<dbReference type="Pfam" id="PF00059">
    <property type="entry name" value="Lectin_C"/>
    <property type="match status" value="2"/>
</dbReference>
<dbReference type="Pfam" id="PF18962">
    <property type="entry name" value="Por_Secre_tail"/>
    <property type="match status" value="1"/>
</dbReference>
<dbReference type="SMART" id="SM00034">
    <property type="entry name" value="CLECT"/>
    <property type="match status" value="2"/>
</dbReference>
<dbReference type="InterPro" id="IPR008964">
    <property type="entry name" value="Invasin/intimin_cell_adhesion"/>
</dbReference>
<dbReference type="Gene3D" id="2.60.40.10">
    <property type="entry name" value="Immunoglobulins"/>
    <property type="match status" value="1"/>
</dbReference>
<comment type="similarity">
    <text evidence="1">Belongs to the intimin/invasin family.</text>
</comment>
<evidence type="ECO:0000256" key="1">
    <source>
        <dbReference type="ARBA" id="ARBA00010116"/>
    </source>
</evidence>
<dbReference type="SUPFAM" id="SSF49373">
    <property type="entry name" value="Invasin/intimin cell-adhesion fragments"/>
    <property type="match status" value="1"/>
</dbReference>
<organism evidence="5 6">
    <name type="scientific">Pinibacter soli</name>
    <dbReference type="NCBI Taxonomy" id="3044211"/>
    <lineage>
        <taxon>Bacteria</taxon>
        <taxon>Pseudomonadati</taxon>
        <taxon>Bacteroidota</taxon>
        <taxon>Chitinophagia</taxon>
        <taxon>Chitinophagales</taxon>
        <taxon>Chitinophagaceae</taxon>
        <taxon>Pinibacter</taxon>
    </lineage>
</organism>
<dbReference type="PANTHER" id="PTHR46534:SF1">
    <property type="entry name" value="IGGFC-BINDING PROTEIN N-TERMINAL DOMAIN-CONTAINING PROTEIN"/>
    <property type="match status" value="1"/>
</dbReference>
<evidence type="ECO:0000259" key="3">
    <source>
        <dbReference type="PROSITE" id="PS50041"/>
    </source>
</evidence>
<dbReference type="InterPro" id="IPR034007">
    <property type="entry name" value="CTLD_bac"/>
</dbReference>
<dbReference type="Proteomes" id="UP001226434">
    <property type="component" value="Unassembled WGS sequence"/>
</dbReference>
<dbReference type="SUPFAM" id="SSF56436">
    <property type="entry name" value="C-type lectin-like"/>
    <property type="match status" value="2"/>
</dbReference>
<feature type="chain" id="PRO_5045250743" evidence="2">
    <location>
        <begin position="33"/>
        <end position="1170"/>
    </location>
</feature>
<evidence type="ECO:0000313" key="6">
    <source>
        <dbReference type="Proteomes" id="UP001226434"/>
    </source>
</evidence>
<feature type="domain" description="C-type lectin" evidence="3">
    <location>
        <begin position="894"/>
        <end position="1017"/>
    </location>
</feature>
<dbReference type="InterPro" id="IPR013783">
    <property type="entry name" value="Ig-like_fold"/>
</dbReference>
<dbReference type="InterPro" id="IPR016187">
    <property type="entry name" value="CTDL_fold"/>
</dbReference>
<sequence length="1170" mass="126428">MIPKLLKPSVSKAVLYFTLCVCCLTQMQFAHAQNKDSKGKDFWLMFDGNLGTPTLTLFITSNVNTTGTVAIPGLSFTQNFTVQANKVTSVVVPADAATHTSNAVDNKGIHVTAADEVTVYGLNYIPFTADAYLGLPTDALGNDYIVITYKNSLVTGVEFGIVSTADNNQVTITPSVTTGTRVAGVPFTITMNKGQTYELMNTSATGDFSGTIITSTQPVGVFGTHQCGNVPGGYAYCDHLVEMLPPTSTWGKKFGLVPLKSRTNGDTWRFLASENNTVVSINGVAQPAVNRGQFIEKVLTGQNVVESNNPILVCQYANGSTFSGNPGDPFMMLVPPLEQFLANYTVTTVEGYVAHFINVVAPQAIVGTVTMDGVAIPAGSFSPIGSTGFSGAQITVQPGSHTLNGTLPFGVFMYGFNNDDSYGYPGGQSFSEVATVTSVTISPKTGTGNIANQQCFNATVMDQFGHAVSDVRVDFNIKGKNPGSSGFAITNANGVATFCYKGPLTGKDTITATVGSLTDAAEFTWTADDVCNLTASATTTNANGDSSDGGAKIMANGGTGPFTFMLNGRTNNTGIFDSLPAGTYSFTITDSRNCTATGTVVISKKVGIPPTTTVKCPKDTVIDADPITCMATVAWPEPNFVFPDSIMLPPAYNEPNSNLWYKGTYNNHAYYVSDGFYQWPDARDLATARGGHLVTITSQGESDFVFEKFPQGIVYGPWIGMYNTGQLGEFAWVTGEPVNFTHWSPTEPNNHGGRLDSIAEPYVHIWGPDPKNGWNDLTGLFYLPFIAEFDEPIIIYRQIQGPANFSQQSPGIYTVCYEATNRITNKKDTCCFTIEVKCRGLLTECPSDTTIQADPETCKGILKWTLPSKKWPATINIPDGAYTSGNKLTFGGEMNGHGYYSTDGAYFWTEGKQISEDLRGHLVTIGSSDESDFINANFMRMNKYAPWIGLYNTGTEGSFAWVTGEPLTFTNWFPSEPNNKGGSPSMIVEPYVLLNGYDYLNRWNDIDRWTLAGFVTEFERPLLGFKQVSGPIMGTQVDPGVYEICYEVTDSSTNTTFKCCFKITVTCDNKVPLRSTVLNIGQVNSEQPKLFKAAAVPNPSVTNFKVKISSNNMLERVSVQVVDISGRVLEAKNNVVPNSTITVGDGFARGVYFIQVIQGTKREIIRVVKE</sequence>
<protein>
    <submittedName>
        <fullName evidence="5">Lectin-like protein</fullName>
    </submittedName>
</protein>
<dbReference type="SMART" id="SM00634">
    <property type="entry name" value="BID_1"/>
    <property type="match status" value="1"/>
</dbReference>
<dbReference type="EMBL" id="JASBRG010000005">
    <property type="protein sequence ID" value="MDI3319934.1"/>
    <property type="molecule type" value="Genomic_DNA"/>
</dbReference>
<dbReference type="Pfam" id="PF17517">
    <property type="entry name" value="IgGFc_binding"/>
    <property type="match status" value="1"/>
</dbReference>
<dbReference type="InterPro" id="IPR026444">
    <property type="entry name" value="Secre_tail"/>
</dbReference>
<comment type="caution">
    <text evidence="5">The sequence shown here is derived from an EMBL/GenBank/DDBJ whole genome shotgun (WGS) entry which is preliminary data.</text>
</comment>
<keyword evidence="6" id="KW-1185">Reference proteome</keyword>
<feature type="domain" description="C-type lectin" evidence="3">
    <location>
        <begin position="665"/>
        <end position="788"/>
    </location>
</feature>
<dbReference type="PROSITE" id="PS50041">
    <property type="entry name" value="C_TYPE_LECTIN_2"/>
    <property type="match status" value="2"/>
</dbReference>
<accession>A0ABT6RDI7</accession>
<reference evidence="5 6" key="1">
    <citation type="submission" date="2023-05" db="EMBL/GenBank/DDBJ databases">
        <title>Genome sequence of Pinibacter sp. MAH-24.</title>
        <authorList>
            <person name="Huq M.A."/>
        </authorList>
    </citation>
    <scope>NUCLEOTIDE SEQUENCE [LARGE SCALE GENOMIC DNA]</scope>
    <source>
        <strain evidence="5 6">MAH-24</strain>
    </source>
</reference>
<dbReference type="RefSeq" id="WP_282334035.1">
    <property type="nucleotide sequence ID" value="NZ_JASBRG010000005.1"/>
</dbReference>